<reference evidence="1 2" key="1">
    <citation type="submission" date="2021-12" db="EMBL/GenBank/DDBJ databases">
        <title>Discovery of the Pendulisporaceae a myxobacterial family with distinct sporulation behavior and unique specialized metabolism.</title>
        <authorList>
            <person name="Garcia R."/>
            <person name="Popoff A."/>
            <person name="Bader C.D."/>
            <person name="Loehr J."/>
            <person name="Walesch S."/>
            <person name="Walt C."/>
            <person name="Boldt J."/>
            <person name="Bunk B."/>
            <person name="Haeckl F.J.F.P.J."/>
            <person name="Gunesch A.P."/>
            <person name="Birkelbach J."/>
            <person name="Nuebel U."/>
            <person name="Pietschmann T."/>
            <person name="Bach T."/>
            <person name="Mueller R."/>
        </authorList>
    </citation>
    <scope>NUCLEOTIDE SEQUENCE [LARGE SCALE GENOMIC DNA]</scope>
    <source>
        <strain evidence="1 2">MSr11954</strain>
    </source>
</reference>
<protein>
    <submittedName>
        <fullName evidence="1">Uncharacterized protein</fullName>
    </submittedName>
</protein>
<accession>A0ABZ2MCD2</accession>
<evidence type="ECO:0000313" key="2">
    <source>
        <dbReference type="Proteomes" id="UP001370348"/>
    </source>
</evidence>
<keyword evidence="2" id="KW-1185">Reference proteome</keyword>
<dbReference type="EMBL" id="CP089984">
    <property type="protein sequence ID" value="WXB20150.1"/>
    <property type="molecule type" value="Genomic_DNA"/>
</dbReference>
<dbReference type="Proteomes" id="UP001370348">
    <property type="component" value="Chromosome"/>
</dbReference>
<sequence>MIGFVQVHVGARIFALPVQAVKFDRDRSSIPPGGFFSDEAGQYGILVDGDASPSDVQAQIAAASAEAVRYISGRYLN</sequence>
<proteinExistence type="predicted"/>
<dbReference type="RefSeq" id="WP_394829756.1">
    <property type="nucleotide sequence ID" value="NZ_CP089984.1"/>
</dbReference>
<organism evidence="1 2">
    <name type="scientific">Pendulispora albinea</name>
    <dbReference type="NCBI Taxonomy" id="2741071"/>
    <lineage>
        <taxon>Bacteria</taxon>
        <taxon>Pseudomonadati</taxon>
        <taxon>Myxococcota</taxon>
        <taxon>Myxococcia</taxon>
        <taxon>Myxococcales</taxon>
        <taxon>Sorangiineae</taxon>
        <taxon>Pendulisporaceae</taxon>
        <taxon>Pendulispora</taxon>
    </lineage>
</organism>
<gene>
    <name evidence="1" type="ORF">LZC94_23395</name>
</gene>
<name>A0ABZ2MCD2_9BACT</name>
<evidence type="ECO:0000313" key="1">
    <source>
        <dbReference type="EMBL" id="WXB20150.1"/>
    </source>
</evidence>